<dbReference type="AlphaFoldDB" id="A0A545U4A8"/>
<gene>
    <name evidence="1" type="ORF">FKG94_06480</name>
</gene>
<name>A0A545U4A8_9GAMM</name>
<dbReference type="EMBL" id="VHSG01000006">
    <property type="protein sequence ID" value="TQV84298.1"/>
    <property type="molecule type" value="Genomic_DNA"/>
</dbReference>
<evidence type="ECO:0000313" key="2">
    <source>
        <dbReference type="Proteomes" id="UP000319732"/>
    </source>
</evidence>
<accession>A0A545U4A8</accession>
<sequence length="268" mass="30934">MKQTKDELARIYGDVEKRWRETLKEEKKSRPSDTYPSVRLIHDGYTLAVGAYLLENNIAAFVEKVNLVLQTIAKLYQRHEAGEVIDLVRDWPFQHEFFFYALCINDLDFATELANKCDPEQLQPTEQQHPFNEEFTYALRLLLLDNNTEAKAWIDKFEKRCQHKKNAMYAGYAAAFRAISDKDPKALDKALQKMVDDYPRQSKSGEFFHHVHKALLCFYGVGMIHLARHHGLSVSFDHPLIPKALSDLPPHVYVPPKTGLFNTLLKGS</sequence>
<dbReference type="Proteomes" id="UP000319732">
    <property type="component" value="Unassembled WGS sequence"/>
</dbReference>
<comment type="caution">
    <text evidence="1">The sequence shown here is derived from an EMBL/GenBank/DDBJ whole genome shotgun (WGS) entry which is preliminary data.</text>
</comment>
<organism evidence="1 2">
    <name type="scientific">Exilibacterium tricleocarpae</name>
    <dbReference type="NCBI Taxonomy" id="2591008"/>
    <lineage>
        <taxon>Bacteria</taxon>
        <taxon>Pseudomonadati</taxon>
        <taxon>Pseudomonadota</taxon>
        <taxon>Gammaproteobacteria</taxon>
        <taxon>Cellvibrionales</taxon>
        <taxon>Cellvibrionaceae</taxon>
        <taxon>Exilibacterium</taxon>
    </lineage>
</organism>
<keyword evidence="2" id="KW-1185">Reference proteome</keyword>
<protein>
    <recommendedName>
        <fullName evidence="3">Tetratricopeptide repeat protein</fullName>
    </recommendedName>
</protein>
<evidence type="ECO:0000313" key="1">
    <source>
        <dbReference type="EMBL" id="TQV84298.1"/>
    </source>
</evidence>
<proteinExistence type="predicted"/>
<evidence type="ECO:0008006" key="3">
    <source>
        <dbReference type="Google" id="ProtNLM"/>
    </source>
</evidence>
<dbReference type="RefSeq" id="WP_142903377.1">
    <property type="nucleotide sequence ID" value="NZ_ML660089.1"/>
</dbReference>
<reference evidence="1 2" key="1">
    <citation type="submission" date="2019-06" db="EMBL/GenBank/DDBJ databases">
        <title>Whole genome sequence for Cellvibrionaceae sp. R142.</title>
        <authorList>
            <person name="Wang G."/>
        </authorList>
    </citation>
    <scope>NUCLEOTIDE SEQUENCE [LARGE SCALE GENOMIC DNA]</scope>
    <source>
        <strain evidence="1 2">R142</strain>
    </source>
</reference>